<evidence type="ECO:0000313" key="3">
    <source>
        <dbReference type="Proteomes" id="UP001172155"/>
    </source>
</evidence>
<dbReference type="Proteomes" id="UP001172155">
    <property type="component" value="Unassembled WGS sequence"/>
</dbReference>
<feature type="compositionally biased region" description="Low complexity" evidence="1">
    <location>
        <begin position="59"/>
        <end position="75"/>
    </location>
</feature>
<protein>
    <submittedName>
        <fullName evidence="2">Uncharacterized protein</fullName>
    </submittedName>
</protein>
<gene>
    <name evidence="2" type="ORF">B0T18DRAFT_450958</name>
</gene>
<dbReference type="EMBL" id="JAUKUD010000001">
    <property type="protein sequence ID" value="KAK0752755.1"/>
    <property type="molecule type" value="Genomic_DNA"/>
</dbReference>
<accession>A0AA40F7V5</accession>
<keyword evidence="3" id="KW-1185">Reference proteome</keyword>
<dbReference type="AlphaFoldDB" id="A0AA40F7V5"/>
<comment type="caution">
    <text evidence="2">The sequence shown here is derived from an EMBL/GenBank/DDBJ whole genome shotgun (WGS) entry which is preliminary data.</text>
</comment>
<feature type="region of interest" description="Disordered" evidence="1">
    <location>
        <begin position="55"/>
        <end position="83"/>
    </location>
</feature>
<sequence length="361" mass="41654">MLGIRPQPSSLGPIRLADIIISHHFTIPGQRRKGPVGVCGLRDQNDVFEPRPSIHTVQSTSTHLHLTTPPLTPSTAQDSASPLGLKTTKATTSILTHHQNPRIHHDYPNHHTLLTPPQHPHRPHQPLPPPRPSQQGANPRAKYTRKTLPWSRSKLMKAGSPSDVDEHRRYLFVEQQRQQREQREREARGPRFYEDKDDAPLPPKKARKLVQPHILAYFEGMRTRQGHAYIPYRCECCYVIWTREAKATALRREEGRLFEEEMERARGAWDWDEQGGWEGPWWARGRDRVEMEDLSWEGRRGEETGNIVDGDEWFPIKMGEWVVLDDDVESVWSLVDSVVDTDSEYDYEHGIKGQSMNLNHG</sequence>
<proteinExistence type="predicted"/>
<organism evidence="2 3">
    <name type="scientific">Schizothecium vesticola</name>
    <dbReference type="NCBI Taxonomy" id="314040"/>
    <lineage>
        <taxon>Eukaryota</taxon>
        <taxon>Fungi</taxon>
        <taxon>Dikarya</taxon>
        <taxon>Ascomycota</taxon>
        <taxon>Pezizomycotina</taxon>
        <taxon>Sordariomycetes</taxon>
        <taxon>Sordariomycetidae</taxon>
        <taxon>Sordariales</taxon>
        <taxon>Schizotheciaceae</taxon>
        <taxon>Schizothecium</taxon>
    </lineage>
</organism>
<reference evidence="2" key="1">
    <citation type="submission" date="2023-06" db="EMBL/GenBank/DDBJ databases">
        <title>Genome-scale phylogeny and comparative genomics of the fungal order Sordariales.</title>
        <authorList>
            <consortium name="Lawrence Berkeley National Laboratory"/>
            <person name="Hensen N."/>
            <person name="Bonometti L."/>
            <person name="Westerberg I."/>
            <person name="Brannstrom I.O."/>
            <person name="Guillou S."/>
            <person name="Cros-Aarteil S."/>
            <person name="Calhoun S."/>
            <person name="Haridas S."/>
            <person name="Kuo A."/>
            <person name="Mondo S."/>
            <person name="Pangilinan J."/>
            <person name="Riley R."/>
            <person name="LaButti K."/>
            <person name="Andreopoulos B."/>
            <person name="Lipzen A."/>
            <person name="Chen C."/>
            <person name="Yanf M."/>
            <person name="Daum C."/>
            <person name="Ng V."/>
            <person name="Clum A."/>
            <person name="Steindorff A."/>
            <person name="Ohm R."/>
            <person name="Martin F."/>
            <person name="Silar P."/>
            <person name="Natvig D."/>
            <person name="Lalanne C."/>
            <person name="Gautier V."/>
            <person name="Ament-velasquez S.L."/>
            <person name="Kruys A."/>
            <person name="Hutchinson M.I."/>
            <person name="Powell A.J."/>
            <person name="Barry K."/>
            <person name="Miller A.N."/>
            <person name="Grigoriev I.V."/>
            <person name="Debuchy R."/>
            <person name="Gladieux P."/>
            <person name="Thoren M.H."/>
            <person name="Johannesson H."/>
        </authorList>
    </citation>
    <scope>NUCLEOTIDE SEQUENCE</scope>
    <source>
        <strain evidence="2">SMH3187-1</strain>
    </source>
</reference>
<evidence type="ECO:0000256" key="1">
    <source>
        <dbReference type="SAM" id="MobiDB-lite"/>
    </source>
</evidence>
<name>A0AA40F7V5_9PEZI</name>
<evidence type="ECO:0000313" key="2">
    <source>
        <dbReference type="EMBL" id="KAK0752755.1"/>
    </source>
</evidence>
<feature type="compositionally biased region" description="Basic and acidic residues" evidence="1">
    <location>
        <begin position="164"/>
        <end position="194"/>
    </location>
</feature>
<feature type="region of interest" description="Disordered" evidence="1">
    <location>
        <begin position="99"/>
        <end position="204"/>
    </location>
</feature>